<keyword evidence="3" id="KW-1185">Reference proteome</keyword>
<organism evidence="2 3">
    <name type="scientific">Linnemannia gamsii</name>
    <dbReference type="NCBI Taxonomy" id="64522"/>
    <lineage>
        <taxon>Eukaryota</taxon>
        <taxon>Fungi</taxon>
        <taxon>Fungi incertae sedis</taxon>
        <taxon>Mucoromycota</taxon>
        <taxon>Mortierellomycotina</taxon>
        <taxon>Mortierellomycetes</taxon>
        <taxon>Mortierellales</taxon>
        <taxon>Mortierellaceae</taxon>
        <taxon>Linnemannia</taxon>
    </lineage>
</organism>
<accession>A0ABQ7JHH6</accession>
<gene>
    <name evidence="2" type="ORF">BGZ96_005256</name>
</gene>
<dbReference type="Proteomes" id="UP001194696">
    <property type="component" value="Unassembled WGS sequence"/>
</dbReference>
<feature type="non-terminal residue" evidence="2">
    <location>
        <position position="1"/>
    </location>
</feature>
<dbReference type="EMBL" id="JAAAIM010002450">
    <property type="protein sequence ID" value="KAG0272610.1"/>
    <property type="molecule type" value="Genomic_DNA"/>
</dbReference>
<feature type="compositionally biased region" description="Polar residues" evidence="1">
    <location>
        <begin position="92"/>
        <end position="101"/>
    </location>
</feature>
<evidence type="ECO:0000256" key="1">
    <source>
        <dbReference type="SAM" id="MobiDB-lite"/>
    </source>
</evidence>
<sequence>LHQGSAESTWLAGIQALANSDRLKFVNAAKVLRRKYDKSKKDGLLASYWRKRKADSDLVGEADDAANETAKRLVWSSRLKAQHAPFLDASNDAESATSITESDTEYVPSESSASSSPEKKKQDDYVIDRLCGPGQHTSLLKETAHWIVNKKNVSKSLMEFRDQSIQDNETLDDPTEIL</sequence>
<protein>
    <submittedName>
        <fullName evidence="2">Uncharacterized protein</fullName>
    </submittedName>
</protein>
<feature type="non-terminal residue" evidence="2">
    <location>
        <position position="178"/>
    </location>
</feature>
<evidence type="ECO:0000313" key="3">
    <source>
        <dbReference type="Proteomes" id="UP001194696"/>
    </source>
</evidence>
<comment type="caution">
    <text evidence="2">The sequence shown here is derived from an EMBL/GenBank/DDBJ whole genome shotgun (WGS) entry which is preliminary data.</text>
</comment>
<proteinExistence type="predicted"/>
<feature type="region of interest" description="Disordered" evidence="1">
    <location>
        <begin position="86"/>
        <end position="122"/>
    </location>
</feature>
<name>A0ABQ7JHH6_9FUNG</name>
<evidence type="ECO:0000313" key="2">
    <source>
        <dbReference type="EMBL" id="KAG0272610.1"/>
    </source>
</evidence>
<reference evidence="2 3" key="1">
    <citation type="journal article" date="2020" name="Fungal Divers.">
        <title>Resolving the Mortierellaceae phylogeny through synthesis of multi-gene phylogenetics and phylogenomics.</title>
        <authorList>
            <person name="Vandepol N."/>
            <person name="Liber J."/>
            <person name="Desiro A."/>
            <person name="Na H."/>
            <person name="Kennedy M."/>
            <person name="Barry K."/>
            <person name="Grigoriev I.V."/>
            <person name="Miller A.N."/>
            <person name="O'Donnell K."/>
            <person name="Stajich J.E."/>
            <person name="Bonito G."/>
        </authorList>
    </citation>
    <scope>NUCLEOTIDE SEQUENCE [LARGE SCALE GENOMIC DNA]</scope>
    <source>
        <strain evidence="2 3">AD045</strain>
    </source>
</reference>